<dbReference type="SUPFAM" id="SSF55797">
    <property type="entry name" value="PR-1-like"/>
    <property type="match status" value="1"/>
</dbReference>
<organism evidence="1">
    <name type="scientific">Mesocestoides corti</name>
    <name type="common">Flatworm</name>
    <dbReference type="NCBI Taxonomy" id="53468"/>
    <lineage>
        <taxon>Eukaryota</taxon>
        <taxon>Metazoa</taxon>
        <taxon>Spiralia</taxon>
        <taxon>Lophotrochozoa</taxon>
        <taxon>Platyhelminthes</taxon>
        <taxon>Cestoda</taxon>
        <taxon>Eucestoda</taxon>
        <taxon>Cyclophyllidea</taxon>
        <taxon>Mesocestoididae</taxon>
        <taxon>Mesocestoides</taxon>
    </lineage>
</organism>
<protein>
    <submittedName>
        <fullName evidence="1">SCP domain-containing protein</fullName>
    </submittedName>
</protein>
<accession>A0A5K3FU02</accession>
<dbReference type="AlphaFoldDB" id="A0A5K3FU02"/>
<reference evidence="1" key="1">
    <citation type="submission" date="2019-11" db="UniProtKB">
        <authorList>
            <consortium name="WormBaseParasite"/>
        </authorList>
    </citation>
    <scope>IDENTIFICATION</scope>
</reference>
<name>A0A5K3FU02_MESCO</name>
<dbReference type="InterPro" id="IPR035940">
    <property type="entry name" value="CAP_sf"/>
</dbReference>
<sequence length="96" mass="10843">MFTAVRENVTPTASNINMLTYSDEMEKVAADWVSKSLFWYPSIDGANMLLQKTGRSQNHFKTAVFYANQAKNNNYADNTCKGNCSYYKLVSSFVCS</sequence>
<proteinExistence type="predicted"/>
<dbReference type="Gene3D" id="3.40.33.10">
    <property type="entry name" value="CAP"/>
    <property type="match status" value="1"/>
</dbReference>
<evidence type="ECO:0000313" key="1">
    <source>
        <dbReference type="WBParaSite" id="MCU_011701-RA"/>
    </source>
</evidence>
<dbReference type="WBParaSite" id="MCU_011701-RA">
    <property type="protein sequence ID" value="MCU_011701-RA"/>
    <property type="gene ID" value="MCU_011701"/>
</dbReference>